<feature type="domain" description="Desulfoferrodoxin ferrous iron-binding" evidence="6">
    <location>
        <begin position="39"/>
        <end position="124"/>
    </location>
</feature>
<keyword evidence="5" id="KW-0408">Iron</keyword>
<dbReference type="GO" id="GO:0005506">
    <property type="term" value="F:iron ion binding"/>
    <property type="evidence" value="ECO:0007669"/>
    <property type="project" value="InterPro"/>
</dbReference>
<dbReference type="SUPFAM" id="SSF49367">
    <property type="entry name" value="Superoxide reductase-like"/>
    <property type="match status" value="1"/>
</dbReference>
<keyword evidence="8" id="KW-1185">Reference proteome</keyword>
<dbReference type="Proteomes" id="UP000186341">
    <property type="component" value="Unassembled WGS sequence"/>
</dbReference>
<evidence type="ECO:0000256" key="4">
    <source>
        <dbReference type="ARBA" id="ARBA00022982"/>
    </source>
</evidence>
<evidence type="ECO:0000256" key="2">
    <source>
        <dbReference type="ARBA" id="ARBA00022448"/>
    </source>
</evidence>
<keyword evidence="4" id="KW-0249">Electron transport</keyword>
<protein>
    <submittedName>
        <fullName evidence="7">Desulfoferrodoxin</fullName>
    </submittedName>
</protein>
<dbReference type="GeneID" id="82202134"/>
<dbReference type="PANTHER" id="PTHR36541:SF1">
    <property type="entry name" value="SUPEROXIDE REDUCTASE-RELATED"/>
    <property type="match status" value="1"/>
</dbReference>
<evidence type="ECO:0000256" key="5">
    <source>
        <dbReference type="ARBA" id="ARBA00023004"/>
    </source>
</evidence>
<dbReference type="Pfam" id="PF01880">
    <property type="entry name" value="Desulfoferrodox"/>
    <property type="match status" value="1"/>
</dbReference>
<gene>
    <name evidence="7" type="ORF">BO222_02650</name>
</gene>
<dbReference type="AlphaFoldDB" id="A0A1U7NI18"/>
<dbReference type="OrthoDB" id="9814936at2"/>
<evidence type="ECO:0000259" key="6">
    <source>
        <dbReference type="Pfam" id="PF01880"/>
    </source>
</evidence>
<organism evidence="7 8">
    <name type="scientific">Ileibacterium valens</name>
    <dbReference type="NCBI Taxonomy" id="1862668"/>
    <lineage>
        <taxon>Bacteria</taxon>
        <taxon>Bacillati</taxon>
        <taxon>Bacillota</taxon>
        <taxon>Erysipelotrichia</taxon>
        <taxon>Erysipelotrichales</taxon>
        <taxon>Erysipelotrichaceae</taxon>
        <taxon>Ileibacterium</taxon>
    </lineage>
</organism>
<dbReference type="EMBL" id="MPJW01000075">
    <property type="protein sequence ID" value="OLU41779.1"/>
    <property type="molecule type" value="Genomic_DNA"/>
</dbReference>
<dbReference type="InterPro" id="IPR036073">
    <property type="entry name" value="Desulfoferrodoxin_Fe-bd_dom_sf"/>
</dbReference>
<name>A0A1U7NI18_9FIRM</name>
<evidence type="ECO:0000256" key="1">
    <source>
        <dbReference type="ARBA" id="ARBA00005941"/>
    </source>
</evidence>
<comment type="caution">
    <text evidence="7">The sequence shown here is derived from an EMBL/GenBank/DDBJ whole genome shotgun (WGS) entry which is preliminary data.</text>
</comment>
<reference evidence="7 8" key="1">
    <citation type="submission" date="2016-11" db="EMBL/GenBank/DDBJ databases">
        <title>Description of two novel members of the family Erysipelotrichaceae: Ileibacterium lipovorans gen. nov., sp. nov. and Dubosiella newyorkensis, gen. nov., sp. nov.</title>
        <authorList>
            <person name="Cox L.M."/>
            <person name="Sohn J."/>
            <person name="Tyrrell K.L."/>
            <person name="Citron D.M."/>
            <person name="Lawson P.A."/>
            <person name="Patel N.B."/>
            <person name="Iizumi T."/>
            <person name="Perez-Perez G.I."/>
            <person name="Goldstein E.J."/>
            <person name="Blaser M.J."/>
        </authorList>
    </citation>
    <scope>NUCLEOTIDE SEQUENCE [LARGE SCALE GENOMIC DNA]</scope>
    <source>
        <strain evidence="7 8">NYU-BL-A3</strain>
    </source>
</reference>
<evidence type="ECO:0000313" key="7">
    <source>
        <dbReference type="EMBL" id="OLU41779.1"/>
    </source>
</evidence>
<dbReference type="Gene3D" id="2.60.40.730">
    <property type="entry name" value="SOR catalytic domain"/>
    <property type="match status" value="1"/>
</dbReference>
<dbReference type="InterPro" id="IPR002742">
    <property type="entry name" value="Desulfoferrodoxin_Fe-bd_dom"/>
</dbReference>
<evidence type="ECO:0000313" key="8">
    <source>
        <dbReference type="Proteomes" id="UP000186341"/>
    </source>
</evidence>
<keyword evidence="3" id="KW-0479">Metal-binding</keyword>
<sequence length="128" mass="14017">MKLFKGANGEVLELIYPADEAVEVVVNGQPAAELKAGSTDAATEKHVPAVKAVDGKLEVQVGEIAHPMLDNHYITNIWVEYPDGTVEKKTLKPGEAPNAEFDITDVNGKVTVYEYCNLHGLWKKEIEL</sequence>
<dbReference type="InterPro" id="IPR051233">
    <property type="entry name" value="Desulfoferrodoxin_SOR"/>
</dbReference>
<dbReference type="RefSeq" id="WP_075818151.1">
    <property type="nucleotide sequence ID" value="NZ_CAJUTZ010000085.1"/>
</dbReference>
<dbReference type="PANTHER" id="PTHR36541">
    <property type="entry name" value="SUPEROXIDE REDUCTASE-RELATED"/>
    <property type="match status" value="1"/>
</dbReference>
<keyword evidence="2" id="KW-0813">Transport</keyword>
<comment type="similarity">
    <text evidence="1">Belongs to the desulfoferrodoxin family.</text>
</comment>
<evidence type="ECO:0000256" key="3">
    <source>
        <dbReference type="ARBA" id="ARBA00022723"/>
    </source>
</evidence>
<dbReference type="NCBIfam" id="TIGR00332">
    <property type="entry name" value="neela_ferrous"/>
    <property type="match status" value="1"/>
</dbReference>
<dbReference type="GO" id="GO:0016491">
    <property type="term" value="F:oxidoreductase activity"/>
    <property type="evidence" value="ECO:0007669"/>
    <property type="project" value="InterPro"/>
</dbReference>
<proteinExistence type="inferred from homology"/>
<accession>A0A1U7NI18</accession>